<dbReference type="VEuPathDB" id="VectorBase:ISCW001981"/>
<dbReference type="InterPro" id="IPR050168">
    <property type="entry name" value="AAA_ATPase_domain"/>
</dbReference>
<gene>
    <name evidence="1" type="ORF">IscW_ISCW001981</name>
</gene>
<dbReference type="Gene3D" id="1.10.8.60">
    <property type="match status" value="1"/>
</dbReference>
<dbReference type="EMBL" id="ABJB010325208">
    <property type="status" value="NOT_ANNOTATED_CDS"/>
    <property type="molecule type" value="Genomic_DNA"/>
</dbReference>
<reference evidence="2" key="2">
    <citation type="submission" date="2020-05" db="UniProtKB">
        <authorList>
            <consortium name="EnsemblMetazoa"/>
        </authorList>
    </citation>
    <scope>IDENTIFICATION</scope>
    <source>
        <strain evidence="2">wikel</strain>
    </source>
</reference>
<dbReference type="EMBL" id="ABJB010627801">
    <property type="status" value="NOT_ANNOTATED_CDS"/>
    <property type="molecule type" value="Genomic_DNA"/>
</dbReference>
<dbReference type="EnsemblMetazoa" id="ISCW001981-RA">
    <property type="protein sequence ID" value="ISCW001981-PA"/>
    <property type="gene ID" value="ISCW001981"/>
</dbReference>
<dbReference type="EMBL" id="DS652913">
    <property type="protein sequence ID" value="EEC02616.1"/>
    <property type="molecule type" value="Genomic_DNA"/>
</dbReference>
<name>B7P7P4_IXOSC</name>
<keyword evidence="3" id="KW-1185">Reference proteome</keyword>
<dbReference type="AlphaFoldDB" id="B7P7P4"/>
<dbReference type="EMBL" id="ABJB010267409">
    <property type="status" value="NOT_ANNOTATED_CDS"/>
    <property type="molecule type" value="Genomic_DNA"/>
</dbReference>
<evidence type="ECO:0000313" key="3">
    <source>
        <dbReference type="Proteomes" id="UP000001555"/>
    </source>
</evidence>
<dbReference type="InParanoid" id="B7P7P4"/>
<dbReference type="Proteomes" id="UP000001555">
    <property type="component" value="Unassembled WGS sequence"/>
</dbReference>
<proteinExistence type="predicted"/>
<evidence type="ECO:0000313" key="2">
    <source>
        <dbReference type="EnsemblMetazoa" id="ISCW001981-PA"/>
    </source>
</evidence>
<dbReference type="PANTHER" id="PTHR23077">
    <property type="entry name" value="AAA-FAMILY ATPASE"/>
    <property type="match status" value="1"/>
</dbReference>
<dbReference type="PANTHER" id="PTHR23077:SF12">
    <property type="entry name" value="PEROXISOMAL ATPASE PEX1"/>
    <property type="match status" value="1"/>
</dbReference>
<dbReference type="VEuPathDB" id="VectorBase:ISCP_012926"/>
<dbReference type="VEuPathDB" id="VectorBase:ISCI001981"/>
<protein>
    <submittedName>
        <fullName evidence="1 2">Peroxisome biogenesis factor, putative</fullName>
    </submittedName>
</protein>
<reference evidence="1 3" key="1">
    <citation type="submission" date="2008-03" db="EMBL/GenBank/DDBJ databases">
        <title>Annotation of Ixodes scapularis.</title>
        <authorList>
            <consortium name="Ixodes scapularis Genome Project Consortium"/>
            <person name="Caler E."/>
            <person name="Hannick L.I."/>
            <person name="Bidwell S."/>
            <person name="Joardar V."/>
            <person name="Thiagarajan M."/>
            <person name="Amedeo P."/>
            <person name="Galinsky K.J."/>
            <person name="Schobel S."/>
            <person name="Inman J."/>
            <person name="Hostetler J."/>
            <person name="Miller J."/>
            <person name="Hammond M."/>
            <person name="Megy K."/>
            <person name="Lawson D."/>
            <person name="Kodira C."/>
            <person name="Sutton G."/>
            <person name="Meyer J."/>
            <person name="Hill C.A."/>
            <person name="Birren B."/>
            <person name="Nene V."/>
            <person name="Collins F."/>
            <person name="Alarcon-Chaidez F."/>
            <person name="Wikel S."/>
            <person name="Strausberg R."/>
        </authorList>
    </citation>
    <scope>NUCLEOTIDE SEQUENCE [LARGE SCALE GENOMIC DNA]</scope>
    <source>
        <strain evidence="3">Wikel</strain>
        <strain evidence="1">Wikel colony</strain>
    </source>
</reference>
<dbReference type="PaxDb" id="6945-B7P7P4"/>
<dbReference type="HOGENOM" id="CLU_1847334_0_0_1"/>
<accession>B7P7P4</accession>
<evidence type="ECO:0000313" key="1">
    <source>
        <dbReference type="EMBL" id="EEC02616.1"/>
    </source>
</evidence>
<dbReference type="OrthoDB" id="8173462at2759"/>
<organism>
    <name type="scientific">Ixodes scapularis</name>
    <name type="common">Black-legged tick</name>
    <name type="synonym">Deer tick</name>
    <dbReference type="NCBI Taxonomy" id="6945"/>
    <lineage>
        <taxon>Eukaryota</taxon>
        <taxon>Metazoa</taxon>
        <taxon>Ecdysozoa</taxon>
        <taxon>Arthropoda</taxon>
        <taxon>Chelicerata</taxon>
        <taxon>Arachnida</taxon>
        <taxon>Acari</taxon>
        <taxon>Parasitiformes</taxon>
        <taxon>Ixodida</taxon>
        <taxon>Ixodoidea</taxon>
        <taxon>Ixodidae</taxon>
        <taxon>Ixodinae</taxon>
        <taxon>Ixodes</taxon>
    </lineage>
</organism>
<sequence>MVEREDMLRSLVQMRPHLEGNFSIRDVASKTEGCLARDLVAILDRATHSACLAFADNEDLNKLELTDDDFESALEEFCPSSLRGLNLRTEDTLSWDDAGGLEGVKKTLQEVFFWPTKGPELLSKYIGASEQAVRNVFQR</sequence>
<dbReference type="EMBL" id="ABJB010754130">
    <property type="status" value="NOT_ANNOTATED_CDS"/>
    <property type="molecule type" value="Genomic_DNA"/>
</dbReference>
<dbReference type="STRING" id="6945.B7P7P4"/>